<dbReference type="Proteomes" id="UP000887013">
    <property type="component" value="Unassembled WGS sequence"/>
</dbReference>
<accession>A0A8X6NMP0</accession>
<protein>
    <submittedName>
        <fullName evidence="1">Integrase catalytic domain-containing protein</fullName>
    </submittedName>
</protein>
<proteinExistence type="predicted"/>
<dbReference type="EMBL" id="BMAW01011245">
    <property type="protein sequence ID" value="GFT22694.1"/>
    <property type="molecule type" value="Genomic_DNA"/>
</dbReference>
<dbReference type="OrthoDB" id="6434680at2759"/>
<evidence type="ECO:0000313" key="1">
    <source>
        <dbReference type="EMBL" id="GFT22694.1"/>
    </source>
</evidence>
<dbReference type="AlphaFoldDB" id="A0A8X6NMP0"/>
<gene>
    <name evidence="1" type="primary">AVEN_44586_1</name>
    <name evidence="1" type="ORF">NPIL_417711</name>
</gene>
<organism evidence="1 2">
    <name type="scientific">Nephila pilipes</name>
    <name type="common">Giant wood spider</name>
    <name type="synonym">Nephila maculata</name>
    <dbReference type="NCBI Taxonomy" id="299642"/>
    <lineage>
        <taxon>Eukaryota</taxon>
        <taxon>Metazoa</taxon>
        <taxon>Ecdysozoa</taxon>
        <taxon>Arthropoda</taxon>
        <taxon>Chelicerata</taxon>
        <taxon>Arachnida</taxon>
        <taxon>Araneae</taxon>
        <taxon>Araneomorphae</taxon>
        <taxon>Entelegynae</taxon>
        <taxon>Araneoidea</taxon>
        <taxon>Nephilidae</taxon>
        <taxon>Nephila</taxon>
    </lineage>
</organism>
<comment type="caution">
    <text evidence="1">The sequence shown here is derived from an EMBL/GenBank/DDBJ whole genome shotgun (WGS) entry which is preliminary data.</text>
</comment>
<name>A0A8X6NMP0_NEPPI</name>
<keyword evidence="2" id="KW-1185">Reference proteome</keyword>
<evidence type="ECO:0000313" key="2">
    <source>
        <dbReference type="Proteomes" id="UP000887013"/>
    </source>
</evidence>
<sequence>MVMKKAATGCSKTDLSSLYYELEAKIRPLESLELTEEKFGDFLSLLVEYCLLKEKVKGEEMINFARTGFASPQNPRRKEFQNELLKLAGDSSIASALESLQRPEADNFVEKAQLILSKVCFNLRGWESNVECKHASRNSGDSSVLEIILNLDGDALKTVLRPIQCIYTLEIYSKESVDGELGGEESNSNNVTDNENNVTSSDAVIVRNLHPLEGL</sequence>
<reference evidence="1" key="1">
    <citation type="submission" date="2020-08" db="EMBL/GenBank/DDBJ databases">
        <title>Multicomponent nature underlies the extraordinary mechanical properties of spider dragline silk.</title>
        <authorList>
            <person name="Kono N."/>
            <person name="Nakamura H."/>
            <person name="Mori M."/>
            <person name="Yoshida Y."/>
            <person name="Ohtoshi R."/>
            <person name="Malay A.D."/>
            <person name="Moran D.A.P."/>
            <person name="Tomita M."/>
            <person name="Numata K."/>
            <person name="Arakawa K."/>
        </authorList>
    </citation>
    <scope>NUCLEOTIDE SEQUENCE</scope>
</reference>